<dbReference type="InterPro" id="IPR001611">
    <property type="entry name" value="Leu-rich_rpt"/>
</dbReference>
<evidence type="ECO:0000256" key="2">
    <source>
        <dbReference type="ARBA" id="ARBA00022614"/>
    </source>
</evidence>
<evidence type="ECO:0000256" key="11">
    <source>
        <dbReference type="SAM" id="SignalP"/>
    </source>
</evidence>
<comment type="subcellular location">
    <subcellularLocation>
        <location evidence="1">Membrane</location>
    </subcellularLocation>
</comment>
<proteinExistence type="predicted"/>
<keyword evidence="3 10" id="KW-0812">Transmembrane</keyword>
<keyword evidence="13" id="KW-0675">Receptor</keyword>
<dbReference type="InterPro" id="IPR032675">
    <property type="entry name" value="LRR_dom_sf"/>
</dbReference>
<accession>A0A199UHB1</accession>
<dbReference type="Proteomes" id="UP000092600">
    <property type="component" value="Unassembled WGS sequence"/>
</dbReference>
<dbReference type="PROSITE" id="PS50011">
    <property type="entry name" value="PROTEIN_KINASE_DOM"/>
    <property type="match status" value="1"/>
</dbReference>
<dbReference type="Gene3D" id="1.10.510.10">
    <property type="entry name" value="Transferase(Phosphotransferase) domain 1"/>
    <property type="match status" value="1"/>
</dbReference>
<dbReference type="Pfam" id="PF08263">
    <property type="entry name" value="LRRNT_2"/>
    <property type="match status" value="1"/>
</dbReference>
<evidence type="ECO:0000256" key="8">
    <source>
        <dbReference type="ARBA" id="ARBA00023136"/>
    </source>
</evidence>
<evidence type="ECO:0000256" key="3">
    <source>
        <dbReference type="ARBA" id="ARBA00022692"/>
    </source>
</evidence>
<dbReference type="STRING" id="4615.A0A199UHB1"/>
<keyword evidence="13" id="KW-0808">Transferase</keyword>
<keyword evidence="6" id="KW-0067">ATP-binding</keyword>
<gene>
    <name evidence="13" type="ORF">ACMD2_20155</name>
</gene>
<keyword evidence="8 10" id="KW-0472">Membrane</keyword>
<dbReference type="InterPro" id="IPR000719">
    <property type="entry name" value="Prot_kinase_dom"/>
</dbReference>
<keyword evidence="2" id="KW-0433">Leucine-rich repeat</keyword>
<dbReference type="FunFam" id="3.30.200.20:FF:000307">
    <property type="entry name" value="pollen receptor-like kinase 1"/>
    <property type="match status" value="1"/>
</dbReference>
<evidence type="ECO:0000256" key="4">
    <source>
        <dbReference type="ARBA" id="ARBA00022737"/>
    </source>
</evidence>
<evidence type="ECO:0000256" key="6">
    <source>
        <dbReference type="ARBA" id="ARBA00022840"/>
    </source>
</evidence>
<dbReference type="AlphaFoldDB" id="A0A199UHB1"/>
<dbReference type="SUPFAM" id="SSF52058">
    <property type="entry name" value="L domain-like"/>
    <property type="match status" value="1"/>
</dbReference>
<evidence type="ECO:0000313" key="13">
    <source>
        <dbReference type="EMBL" id="OAY64267.1"/>
    </source>
</evidence>
<dbReference type="GO" id="GO:0005524">
    <property type="term" value="F:ATP binding"/>
    <property type="evidence" value="ECO:0007669"/>
    <property type="project" value="UniProtKB-KW"/>
</dbReference>
<reference evidence="13 14" key="1">
    <citation type="journal article" date="2016" name="DNA Res.">
        <title>The draft genome of MD-2 pineapple using hybrid error correction of long reads.</title>
        <authorList>
            <person name="Redwan R.M."/>
            <person name="Saidin A."/>
            <person name="Kumar S.V."/>
        </authorList>
    </citation>
    <scope>NUCLEOTIDE SEQUENCE [LARGE SCALE GENOMIC DNA]</scope>
    <source>
        <strain evidence="14">cv. MD2</strain>
        <tissue evidence="13">Leaf</tissue>
    </source>
</reference>
<evidence type="ECO:0000256" key="10">
    <source>
        <dbReference type="SAM" id="Phobius"/>
    </source>
</evidence>
<keyword evidence="7 10" id="KW-1133">Transmembrane helix</keyword>
<organism evidence="13 14">
    <name type="scientific">Ananas comosus</name>
    <name type="common">Pineapple</name>
    <name type="synonym">Ananas ananas</name>
    <dbReference type="NCBI Taxonomy" id="4615"/>
    <lineage>
        <taxon>Eukaryota</taxon>
        <taxon>Viridiplantae</taxon>
        <taxon>Streptophyta</taxon>
        <taxon>Embryophyta</taxon>
        <taxon>Tracheophyta</taxon>
        <taxon>Spermatophyta</taxon>
        <taxon>Magnoliopsida</taxon>
        <taxon>Liliopsida</taxon>
        <taxon>Poales</taxon>
        <taxon>Bromeliaceae</taxon>
        <taxon>Bromelioideae</taxon>
        <taxon>Ananas</taxon>
    </lineage>
</organism>
<feature type="signal peptide" evidence="11">
    <location>
        <begin position="1"/>
        <end position="21"/>
    </location>
</feature>
<feature type="compositionally biased region" description="Basic and acidic residues" evidence="9">
    <location>
        <begin position="305"/>
        <end position="323"/>
    </location>
</feature>
<dbReference type="Pfam" id="PF00560">
    <property type="entry name" value="LRR_1"/>
    <property type="match status" value="1"/>
</dbReference>
<dbReference type="GO" id="GO:0016020">
    <property type="term" value="C:membrane"/>
    <property type="evidence" value="ECO:0007669"/>
    <property type="project" value="UniProtKB-SubCell"/>
</dbReference>
<dbReference type="InterPro" id="IPR046959">
    <property type="entry name" value="PRK1-6/SRF4-like"/>
</dbReference>
<comment type="caution">
    <text evidence="13">The sequence shown here is derived from an EMBL/GenBank/DDBJ whole genome shotgun (WGS) entry which is preliminary data.</text>
</comment>
<dbReference type="PANTHER" id="PTHR48007">
    <property type="entry name" value="LEUCINE-RICH REPEAT RECEPTOR-LIKE PROTEIN KINASE PXC1"/>
    <property type="match status" value="1"/>
</dbReference>
<dbReference type="InterPro" id="IPR013210">
    <property type="entry name" value="LRR_N_plant-typ"/>
</dbReference>
<feature type="region of interest" description="Disordered" evidence="9">
    <location>
        <begin position="282"/>
        <end position="341"/>
    </location>
</feature>
<feature type="transmembrane region" description="Helical" evidence="10">
    <location>
        <begin position="252"/>
        <end position="275"/>
    </location>
</feature>
<keyword evidence="4" id="KW-0677">Repeat</keyword>
<dbReference type="PANTHER" id="PTHR48007:SF49">
    <property type="entry name" value="OS08G0521200 PROTEIN"/>
    <property type="match status" value="1"/>
</dbReference>
<feature type="region of interest" description="Disordered" evidence="9">
    <location>
        <begin position="636"/>
        <end position="671"/>
    </location>
</feature>
<evidence type="ECO:0000259" key="12">
    <source>
        <dbReference type="PROSITE" id="PS50011"/>
    </source>
</evidence>
<evidence type="ECO:0000256" key="7">
    <source>
        <dbReference type="ARBA" id="ARBA00022989"/>
    </source>
</evidence>
<keyword evidence="13" id="KW-0418">Kinase</keyword>
<dbReference type="GO" id="GO:0004672">
    <property type="term" value="F:protein kinase activity"/>
    <property type="evidence" value="ECO:0007669"/>
    <property type="project" value="InterPro"/>
</dbReference>
<name>A0A199UHB1_ANACO</name>
<evidence type="ECO:0000256" key="9">
    <source>
        <dbReference type="SAM" id="MobiDB-lite"/>
    </source>
</evidence>
<keyword evidence="11" id="KW-0732">Signal</keyword>
<dbReference type="EMBL" id="LSRQ01008098">
    <property type="protein sequence ID" value="OAY64267.1"/>
    <property type="molecule type" value="Genomic_DNA"/>
</dbReference>
<feature type="domain" description="Protein kinase" evidence="12">
    <location>
        <begin position="363"/>
        <end position="638"/>
    </location>
</feature>
<sequence>MATAGPSAPLGILFLSGLVFATILSANASDADVLLKFKAAISDPAGALRTWTADTAPCTPKADDSSWAGVICDNGTVLGLQLEGMRLSGTLDLGLLAGLAGLRTLSFMNNSFRGAMPDVKRLVGLRSIYLSMNQLSGPIAGDAFDGMWSLKKVHLSQNGFSGPIPASLAAAPKLLELKLDGNRFEGAIPDLRQKELQVVNVSGNSLEGPIPAALATMDADLFAGNKGLCGAPLGVPCASSSVSPSNKSSSSAMAVSLAIAVVATVGIVGLALLALRRQPSRVQEEQLGRLPSSKNSSAKKARTASYKENKLEEGPPADERQSESGRGSGSGSGRKSAAGGHEQGRLVFVKEDMVRFELHDLLKSSAEVLGAGKLGCSYKATLTSGHSMVVKRFRDMNRVGKEDFEEHMRRLGRLAHPNLLPLVAYYYRKEEKLLVNRYVPNRSVAHLLHGDRKPNSATLDWPARLKIVKGVGRALIYLYDELSMLSVPHGHLKSANVLLGDSFEPLLTDYALVPVMNQSHAAHAMEAYRSPERKQFGRTSKKSDVWSFGLLILELLTGKNPSDQGKEDLLSWADSLAKEEPAAASTTDKVAAVVFDKMTNADEGEMRKLLKIGLSCCESNVDKRWELKDAVDKIEELTAEEGDDGHRRRSSSSSEGVDASRDDAFSSVAIN</sequence>
<evidence type="ECO:0000256" key="1">
    <source>
        <dbReference type="ARBA" id="ARBA00004370"/>
    </source>
</evidence>
<evidence type="ECO:0000313" key="14">
    <source>
        <dbReference type="Proteomes" id="UP000092600"/>
    </source>
</evidence>
<dbReference type="InterPro" id="IPR011009">
    <property type="entry name" value="Kinase-like_dom_sf"/>
</dbReference>
<protein>
    <submittedName>
        <fullName evidence="13">Pollen receptor-like kinase 1</fullName>
    </submittedName>
</protein>
<dbReference type="Gene3D" id="3.80.10.10">
    <property type="entry name" value="Ribonuclease Inhibitor"/>
    <property type="match status" value="2"/>
</dbReference>
<dbReference type="Gene3D" id="3.30.200.20">
    <property type="entry name" value="Phosphorylase Kinase, domain 1"/>
    <property type="match status" value="1"/>
</dbReference>
<dbReference type="SUPFAM" id="SSF56112">
    <property type="entry name" value="Protein kinase-like (PK-like)"/>
    <property type="match status" value="1"/>
</dbReference>
<keyword evidence="5" id="KW-0547">Nucleotide-binding</keyword>
<evidence type="ECO:0000256" key="5">
    <source>
        <dbReference type="ARBA" id="ARBA00022741"/>
    </source>
</evidence>
<feature type="chain" id="PRO_5008508008" evidence="11">
    <location>
        <begin position="22"/>
        <end position="671"/>
    </location>
</feature>
<dbReference type="Pfam" id="PF00069">
    <property type="entry name" value="Pkinase"/>
    <property type="match status" value="1"/>
</dbReference>